<protein>
    <submittedName>
        <fullName evidence="1">Uncharacterized protein</fullName>
    </submittedName>
</protein>
<evidence type="ECO:0000313" key="1">
    <source>
        <dbReference type="EMBL" id="ETJ15769.1"/>
    </source>
</evidence>
<reference evidence="1" key="1">
    <citation type="submission" date="2013-12" db="EMBL/GenBank/DDBJ databases">
        <title>A Varibaculum cambriense genome reconstructed from a premature infant gut community with otherwise low bacterial novelty that shifts toward anaerobic metabolism during the third week of life.</title>
        <authorList>
            <person name="Brown C.T."/>
            <person name="Sharon I."/>
            <person name="Thomas B.C."/>
            <person name="Castelle C.J."/>
            <person name="Morowitz M.J."/>
            <person name="Banfield J.F."/>
        </authorList>
    </citation>
    <scope>NUCLEOTIDE SEQUENCE</scope>
</reference>
<dbReference type="EMBL" id="AZMM01018988">
    <property type="protein sequence ID" value="ETJ15769.1"/>
    <property type="molecule type" value="Genomic_DNA"/>
</dbReference>
<organism evidence="1">
    <name type="scientific">human gut metagenome</name>
    <dbReference type="NCBI Taxonomy" id="408170"/>
    <lineage>
        <taxon>unclassified sequences</taxon>
        <taxon>metagenomes</taxon>
        <taxon>organismal metagenomes</taxon>
    </lineage>
</organism>
<feature type="non-terminal residue" evidence="1">
    <location>
        <position position="1"/>
    </location>
</feature>
<gene>
    <name evidence="1" type="ORF">Q604_UNBc4C00207G0001</name>
</gene>
<name>W1WH95_9ZZZZ</name>
<dbReference type="AlphaFoldDB" id="W1WH95"/>
<sequence length="48" mass="5859">DYKKVSLSTYLCKFHQIWYSWNDKLKVNIILYTKKEEPEGSQAFNYTH</sequence>
<comment type="caution">
    <text evidence="1">The sequence shown here is derived from an EMBL/GenBank/DDBJ whole genome shotgun (WGS) entry which is preliminary data.</text>
</comment>
<accession>W1WH95</accession>
<proteinExistence type="predicted"/>